<sequence>MVRASMLGMTPGMQEIQFPPASPSSNSPGINGSHPCFTLVLGPFHFLLPSSLASTTSSTDTRERNPQAFKLPQSLDSPSRKAGKISRQEIHSVPDSLMMGMTSSFSSTSSASCLSNLPPIRDHVNDGGGQSGLVLEEHFSQLNVGGDPTATISPFVGNPSRVFSDDERLEQAMARMTRKLQQNPSQM</sequence>
<evidence type="ECO:0000313" key="1">
    <source>
        <dbReference type="EMBL" id="KAJ8617904.1"/>
    </source>
</evidence>
<accession>A0ACC2K9T7</accession>
<comment type="caution">
    <text evidence="1">The sequence shown here is derived from an EMBL/GenBank/DDBJ whole genome shotgun (WGS) entry which is preliminary data.</text>
</comment>
<proteinExistence type="predicted"/>
<dbReference type="EMBL" id="CM056812">
    <property type="protein sequence ID" value="KAJ8617904.1"/>
    <property type="molecule type" value="Genomic_DNA"/>
</dbReference>
<dbReference type="Proteomes" id="UP001234297">
    <property type="component" value="Chromosome 4"/>
</dbReference>
<protein>
    <submittedName>
        <fullName evidence="1">Uncharacterized protein</fullName>
    </submittedName>
</protein>
<reference evidence="1 2" key="1">
    <citation type="journal article" date="2022" name="Hortic Res">
        <title>A haplotype resolved chromosomal level avocado genome allows analysis of novel avocado genes.</title>
        <authorList>
            <person name="Nath O."/>
            <person name="Fletcher S.J."/>
            <person name="Hayward A."/>
            <person name="Shaw L.M."/>
            <person name="Masouleh A.K."/>
            <person name="Furtado A."/>
            <person name="Henry R.J."/>
            <person name="Mitter N."/>
        </authorList>
    </citation>
    <scope>NUCLEOTIDE SEQUENCE [LARGE SCALE GENOMIC DNA]</scope>
    <source>
        <strain evidence="2">cv. Hass</strain>
    </source>
</reference>
<gene>
    <name evidence="1" type="ORF">MRB53_014090</name>
</gene>
<name>A0ACC2K9T7_PERAE</name>
<organism evidence="1 2">
    <name type="scientific">Persea americana</name>
    <name type="common">Avocado</name>
    <dbReference type="NCBI Taxonomy" id="3435"/>
    <lineage>
        <taxon>Eukaryota</taxon>
        <taxon>Viridiplantae</taxon>
        <taxon>Streptophyta</taxon>
        <taxon>Embryophyta</taxon>
        <taxon>Tracheophyta</taxon>
        <taxon>Spermatophyta</taxon>
        <taxon>Magnoliopsida</taxon>
        <taxon>Magnoliidae</taxon>
        <taxon>Laurales</taxon>
        <taxon>Lauraceae</taxon>
        <taxon>Persea</taxon>
    </lineage>
</organism>
<keyword evidence="2" id="KW-1185">Reference proteome</keyword>
<evidence type="ECO:0000313" key="2">
    <source>
        <dbReference type="Proteomes" id="UP001234297"/>
    </source>
</evidence>